<name>A0A0F8YA12_9ZZZZ</name>
<reference evidence="1" key="1">
    <citation type="journal article" date="2015" name="Nature">
        <title>Complex archaea that bridge the gap between prokaryotes and eukaryotes.</title>
        <authorList>
            <person name="Spang A."/>
            <person name="Saw J.H."/>
            <person name="Jorgensen S.L."/>
            <person name="Zaremba-Niedzwiedzka K."/>
            <person name="Martijn J."/>
            <person name="Lind A.E."/>
            <person name="van Eijk R."/>
            <person name="Schleper C."/>
            <person name="Guy L."/>
            <person name="Ettema T.J."/>
        </authorList>
    </citation>
    <scope>NUCLEOTIDE SEQUENCE</scope>
</reference>
<feature type="non-terminal residue" evidence="1">
    <location>
        <position position="102"/>
    </location>
</feature>
<gene>
    <name evidence="1" type="ORF">LCGC14_2923240</name>
</gene>
<proteinExistence type="predicted"/>
<organism evidence="1">
    <name type="scientific">marine sediment metagenome</name>
    <dbReference type="NCBI Taxonomy" id="412755"/>
    <lineage>
        <taxon>unclassified sequences</taxon>
        <taxon>metagenomes</taxon>
        <taxon>ecological metagenomes</taxon>
    </lineage>
</organism>
<dbReference type="AlphaFoldDB" id="A0A0F8YA12"/>
<comment type="caution">
    <text evidence="1">The sequence shown here is derived from an EMBL/GenBank/DDBJ whole genome shotgun (WGS) entry which is preliminary data.</text>
</comment>
<accession>A0A0F8YA12</accession>
<evidence type="ECO:0000313" key="1">
    <source>
        <dbReference type="EMBL" id="KKK70510.1"/>
    </source>
</evidence>
<protein>
    <submittedName>
        <fullName evidence="1">Uncharacterized protein</fullName>
    </submittedName>
</protein>
<dbReference type="EMBL" id="LAZR01058157">
    <property type="protein sequence ID" value="KKK70510.1"/>
    <property type="molecule type" value="Genomic_DNA"/>
</dbReference>
<sequence>MGSKKKNKEKVEKEEAPVVTFTDVLNSFATTAASIVAGLKSRQGGAHAYGADGLFVCAVESLHNARGSKNLEDYLKAAGYSIAAAMKAANVWEYPLEKVTVE</sequence>